<keyword evidence="3" id="KW-1185">Reference proteome</keyword>
<accession>A0ABT8VTB6</accession>
<name>A0ABT8VTB6_9FLAO</name>
<keyword evidence="1" id="KW-0812">Transmembrane</keyword>
<evidence type="ECO:0000313" key="3">
    <source>
        <dbReference type="Proteomes" id="UP001168642"/>
    </source>
</evidence>
<evidence type="ECO:0000313" key="2">
    <source>
        <dbReference type="EMBL" id="MDO3695219.1"/>
    </source>
</evidence>
<protein>
    <submittedName>
        <fullName evidence="2">Uncharacterized protein</fullName>
    </submittedName>
</protein>
<keyword evidence="1" id="KW-0472">Membrane</keyword>
<organism evidence="2 3">
    <name type="scientific">Wenyingzhuangia gilva</name>
    <dbReference type="NCBI Taxonomy" id="3057677"/>
    <lineage>
        <taxon>Bacteria</taxon>
        <taxon>Pseudomonadati</taxon>
        <taxon>Bacteroidota</taxon>
        <taxon>Flavobacteriia</taxon>
        <taxon>Flavobacteriales</taxon>
        <taxon>Flavobacteriaceae</taxon>
        <taxon>Wenyingzhuangia</taxon>
    </lineage>
</organism>
<feature type="transmembrane region" description="Helical" evidence="1">
    <location>
        <begin position="7"/>
        <end position="26"/>
    </location>
</feature>
<dbReference type="RefSeq" id="WP_302884476.1">
    <property type="nucleotide sequence ID" value="NZ_JAUMIT010000004.1"/>
</dbReference>
<dbReference type="Proteomes" id="UP001168642">
    <property type="component" value="Unassembled WGS sequence"/>
</dbReference>
<dbReference type="EMBL" id="JAUMIT010000004">
    <property type="protein sequence ID" value="MDO3695219.1"/>
    <property type="molecule type" value="Genomic_DNA"/>
</dbReference>
<feature type="transmembrane region" description="Helical" evidence="1">
    <location>
        <begin position="46"/>
        <end position="66"/>
    </location>
</feature>
<keyword evidence="1" id="KW-1133">Transmembrane helix</keyword>
<gene>
    <name evidence="2" type="ORF">QVZ41_10220</name>
</gene>
<comment type="caution">
    <text evidence="2">The sequence shown here is derived from an EMBL/GenBank/DDBJ whole genome shotgun (WGS) entry which is preliminary data.</text>
</comment>
<proteinExistence type="predicted"/>
<reference evidence="2" key="1">
    <citation type="submission" date="2023-07" db="EMBL/GenBank/DDBJ databases">
        <title>Wenyingzhuangia sp. chi5 genome sequencing and assembly.</title>
        <authorList>
            <person name="Park S."/>
        </authorList>
    </citation>
    <scope>NUCLEOTIDE SEQUENCE</scope>
    <source>
        <strain evidence="2">Chi5</strain>
    </source>
</reference>
<sequence>MKTNKKTNPILIAIVIALILLVPYFITFDNNIFSNKTEDWGAFGSYLGGIISVINLFVFIYISSLINDINENSNNRDINNQKLLTLTQFRQNELDKLTLELDKPTINDGSEEINVILSKLSAANIYLVNFSNQKSYLFPIIYEDETKELIQTLIDTICNIINLVKDVHGIELTEEQDEVTTKIFMKYLEEKTSLLMILQQFILKELD</sequence>
<evidence type="ECO:0000256" key="1">
    <source>
        <dbReference type="SAM" id="Phobius"/>
    </source>
</evidence>